<reference evidence="3" key="1">
    <citation type="journal article" date="2012" name="Stand. Genomic Sci.">
        <title>Genome sequence of the Antarctic rhodopsins-containing flavobacterium Gillisia limnaea type strain (R-8282(T)).</title>
        <authorList>
            <person name="Riedel T."/>
            <person name="Held B."/>
            <person name="Nolan M."/>
            <person name="Lucas S."/>
            <person name="Lapidus A."/>
            <person name="Tice H."/>
            <person name="Del Rio T.G."/>
            <person name="Cheng J.F."/>
            <person name="Han C."/>
            <person name="Tapia R."/>
            <person name="Goodwin L.A."/>
            <person name="Pitluck S."/>
            <person name="Liolios K."/>
            <person name="Mavromatis K."/>
            <person name="Pagani I."/>
            <person name="Ivanova N."/>
            <person name="Mikhailova N."/>
            <person name="Pati A."/>
            <person name="Chen A."/>
            <person name="Palaniappan K."/>
            <person name="Land M."/>
            <person name="Rohde M."/>
            <person name="Tindall B.J."/>
            <person name="Detter J.C."/>
            <person name="Goker M."/>
            <person name="Bristow J."/>
            <person name="Eisen J.A."/>
            <person name="Markowitz V."/>
            <person name="Hugenholtz P."/>
            <person name="Kyrpides N.C."/>
            <person name="Klenk H.P."/>
            <person name="Woyke T."/>
        </authorList>
    </citation>
    <scope>NUCLEOTIDE SEQUENCE [LARGE SCALE GENOMIC DNA]</scope>
    <source>
        <strain evidence="3">DSM 15749 / LMG 21470 / R-8282</strain>
    </source>
</reference>
<evidence type="ECO:0000313" key="3">
    <source>
        <dbReference type="Proteomes" id="UP000003844"/>
    </source>
</evidence>
<feature type="transmembrane region" description="Helical" evidence="1">
    <location>
        <begin position="12"/>
        <end position="30"/>
    </location>
</feature>
<protein>
    <recommendedName>
        <fullName evidence="4">PH domain-containing protein</fullName>
    </recommendedName>
</protein>
<evidence type="ECO:0000256" key="1">
    <source>
        <dbReference type="SAM" id="Phobius"/>
    </source>
</evidence>
<keyword evidence="1" id="KW-1133">Transmembrane helix</keyword>
<name>H2BVV7_GILLR</name>
<organism evidence="2 3">
    <name type="scientific">Gillisia limnaea (strain DSM 15749 / LMG 21470 / R-8282)</name>
    <dbReference type="NCBI Taxonomy" id="865937"/>
    <lineage>
        <taxon>Bacteria</taxon>
        <taxon>Pseudomonadati</taxon>
        <taxon>Bacteroidota</taxon>
        <taxon>Flavobacteriia</taxon>
        <taxon>Flavobacteriales</taxon>
        <taxon>Flavobacteriaceae</taxon>
        <taxon>Gillisia</taxon>
    </lineage>
</organism>
<dbReference type="RefSeq" id="WP_006988157.1">
    <property type="nucleotide sequence ID" value="NZ_JH594606.1"/>
</dbReference>
<sequence>MTIRFKKKTLFGNLILGLLWTGIGIYNLITDDNLRWSDYIFLGLGILYITHYLYDLINQYLKVETGTIRKNILYGYGKKINLDEINLIKKKGNDYILITESQKLKIKTDLIEETSLSRLKNILKKLNLPSEKTPFANIS</sequence>
<proteinExistence type="predicted"/>
<keyword evidence="1" id="KW-0812">Transmembrane</keyword>
<keyword evidence="1" id="KW-0472">Membrane</keyword>
<keyword evidence="3" id="KW-1185">Reference proteome</keyword>
<evidence type="ECO:0008006" key="4">
    <source>
        <dbReference type="Google" id="ProtNLM"/>
    </source>
</evidence>
<dbReference type="HOGENOM" id="CLU_152544_0_0_10"/>
<dbReference type="EMBL" id="JH594606">
    <property type="protein sequence ID" value="EHQ01840.1"/>
    <property type="molecule type" value="Genomic_DNA"/>
</dbReference>
<feature type="transmembrane region" description="Helical" evidence="1">
    <location>
        <begin position="36"/>
        <end position="54"/>
    </location>
</feature>
<accession>H2BVV7</accession>
<dbReference type="eggNOG" id="ENOG5032ZAM">
    <property type="taxonomic scope" value="Bacteria"/>
</dbReference>
<gene>
    <name evidence="2" type="ORF">Gilli_1168</name>
</gene>
<dbReference type="AlphaFoldDB" id="H2BVV7"/>
<evidence type="ECO:0000313" key="2">
    <source>
        <dbReference type="EMBL" id="EHQ01840.1"/>
    </source>
</evidence>
<dbReference type="Proteomes" id="UP000003844">
    <property type="component" value="Unassembled WGS sequence"/>
</dbReference>